<dbReference type="GO" id="GO:0047496">
    <property type="term" value="P:vesicle transport along microtubule"/>
    <property type="evidence" value="ECO:0007669"/>
    <property type="project" value="TreeGrafter"/>
</dbReference>
<dbReference type="PANTHER" id="PTHR32123">
    <property type="entry name" value="BICD FAMILY-LIKE CARGO ADAPTER"/>
    <property type="match status" value="1"/>
</dbReference>
<gene>
    <name evidence="5 6 7 8" type="primary">LOC109462217</name>
</gene>
<evidence type="ECO:0000313" key="6">
    <source>
        <dbReference type="RefSeq" id="XP_019614305.1"/>
    </source>
</evidence>
<evidence type="ECO:0000313" key="5">
    <source>
        <dbReference type="RefSeq" id="XP_019614304.1"/>
    </source>
</evidence>
<dbReference type="KEGG" id="bbel:109462217"/>
<dbReference type="RefSeq" id="XP_019614307.1">
    <property type="nucleotide sequence ID" value="XM_019758748.1"/>
</dbReference>
<dbReference type="GeneID" id="109462217"/>
<keyword evidence="4" id="KW-1185">Reference proteome</keyword>
<feature type="compositionally biased region" description="Low complexity" evidence="3">
    <location>
        <begin position="618"/>
        <end position="630"/>
    </location>
</feature>
<evidence type="ECO:0000313" key="8">
    <source>
        <dbReference type="RefSeq" id="XP_019614307.1"/>
    </source>
</evidence>
<dbReference type="RefSeq" id="XP_019614305.1">
    <property type="nucleotide sequence ID" value="XM_019758746.1"/>
</dbReference>
<reference evidence="5 6" key="1">
    <citation type="submission" date="2025-04" db="UniProtKB">
        <authorList>
            <consortium name="RefSeq"/>
        </authorList>
    </citation>
    <scope>IDENTIFICATION</scope>
    <source>
        <tissue evidence="5 6">Gonad</tissue>
    </source>
</reference>
<feature type="coiled-coil region" evidence="2">
    <location>
        <begin position="76"/>
        <end position="178"/>
    </location>
</feature>
<dbReference type="Gene3D" id="1.10.287.1490">
    <property type="match status" value="1"/>
</dbReference>
<evidence type="ECO:0000256" key="2">
    <source>
        <dbReference type="SAM" id="Coils"/>
    </source>
</evidence>
<organism evidence="4 5">
    <name type="scientific">Branchiostoma belcheri</name>
    <name type="common">Amphioxus</name>
    <dbReference type="NCBI Taxonomy" id="7741"/>
    <lineage>
        <taxon>Eukaryota</taxon>
        <taxon>Metazoa</taxon>
        <taxon>Chordata</taxon>
        <taxon>Cephalochordata</taxon>
        <taxon>Leptocardii</taxon>
        <taxon>Amphioxiformes</taxon>
        <taxon>Branchiostomatidae</taxon>
        <taxon>Branchiostoma</taxon>
    </lineage>
</organism>
<protein>
    <submittedName>
        <fullName evidence="5 7">BICD family-like cargo adapter 1 isoform X1</fullName>
    </submittedName>
    <submittedName>
        <fullName evidence="6">BICD family-like cargo adapter 1 isoform X2</fullName>
    </submittedName>
</protein>
<proteinExistence type="predicted"/>
<name>A0A6P4XUJ8_BRABE</name>
<feature type="coiled-coil region" evidence="2">
    <location>
        <begin position="207"/>
        <end position="290"/>
    </location>
</feature>
<dbReference type="GO" id="GO:0055107">
    <property type="term" value="P:Golgi to secretory granule transport"/>
    <property type="evidence" value="ECO:0007669"/>
    <property type="project" value="TreeGrafter"/>
</dbReference>
<keyword evidence="1 2" id="KW-0175">Coiled coil</keyword>
<dbReference type="RefSeq" id="XP_019614304.1">
    <property type="nucleotide sequence ID" value="XM_019758745.1"/>
</dbReference>
<evidence type="ECO:0000256" key="1">
    <source>
        <dbReference type="ARBA" id="ARBA00023054"/>
    </source>
</evidence>
<dbReference type="PANTHER" id="PTHR32123:SF13">
    <property type="entry name" value="BICAUDAL D-RELATED PROTEIN HOMOLOG"/>
    <property type="match status" value="1"/>
</dbReference>
<dbReference type="AlphaFoldDB" id="A0A6P4XUJ8"/>
<dbReference type="RefSeq" id="XP_019614306.1">
    <property type="nucleotide sequence ID" value="XM_019758747.1"/>
</dbReference>
<feature type="coiled-coil region" evidence="2">
    <location>
        <begin position="481"/>
        <end position="536"/>
    </location>
</feature>
<evidence type="ECO:0000313" key="7">
    <source>
        <dbReference type="RefSeq" id="XP_019614306.1"/>
    </source>
</evidence>
<feature type="region of interest" description="Disordered" evidence="3">
    <location>
        <begin position="614"/>
        <end position="639"/>
    </location>
</feature>
<sequence length="639" mass="73545">MYACGVEWRSELDLSDKMRSPISTPIDSDDIFLHSFEMALERQNALNDSGRTVDPEDLYAQIEQKEKDLVLAAELGKALLEQNEELNRKVEKLQEDFSEKVELLEQEKYEQKQKLDRLQGEYESRLADIENDMTQYQSAARDAQSNLRAVEREKLDVIADLSDQNQRLTEQLGRACESEKQLSSQLQGLREQCKERNTSASDHMYQVDSLNAEVKVLRERNSDLERRLSDLAEERDGLESTLDASHERIMLLERQKQEMEHKLCQQQRDLSELQQSQNHLQARVDTLQSSYGSGCHGNDQSLYREMGDLGASLSSSMMTLDTADMNLATGIGHQRFHDDDIEEDFDGDLFYADMSHDRRSLQRSMSHREEDELHKEPQLDYVMLEASYGILCVKLSQLRNDVLEAYGQLQDLCSALRDRTDADGSSSRVEEAAEILQSDDLRPGDLLKVIETLRHYVDAMLERERAALQEKSEREGYAGSVERLQTELQSATLQLQELQQDMEEREGDIRDKEQELDDLRSKVVQQEKHISALREEREMMTGGDEALLQALKDRDSAIEKQNSMEVELAKAKIDVMNLDSQLLEAIQQKISLSQQLEDWQVDMHTLLNKKVRAELQSEEQSSKNSSSNGNGRRKFSLWH</sequence>
<evidence type="ECO:0000256" key="3">
    <source>
        <dbReference type="SAM" id="MobiDB-lite"/>
    </source>
</evidence>
<accession>A0A6P4XUJ8</accession>
<evidence type="ECO:0000313" key="4">
    <source>
        <dbReference type="Proteomes" id="UP000515135"/>
    </source>
</evidence>
<dbReference type="InterPro" id="IPR051149">
    <property type="entry name" value="Spindly/BICDR_Dynein_Adapter"/>
</dbReference>
<dbReference type="OrthoDB" id="9451547at2759"/>
<dbReference type="Proteomes" id="UP000515135">
    <property type="component" value="Unplaced"/>
</dbReference>